<name>A0A177SLA7_PSEPU</name>
<sequence length="169" mass="19007">MTVLQEGRLRFSFPAGTLASKYDDWAHYRQQFNSAFGGTKAVDLLVADGEVSWLIEVKDYRLHSRTKPVDLAEEVALKVRDTLAGLVSAKFQNHDRDARVVARKVLAGKRLRIVLHLEQPARHTRLRPRAIDPAAVKKKLQGLLKALDAHPAVVDQHSLKADMRWNVTG</sequence>
<organism evidence="1 2">
    <name type="scientific">Pseudomonas putida</name>
    <name type="common">Arthrobacter siderocapsulatus</name>
    <dbReference type="NCBI Taxonomy" id="303"/>
    <lineage>
        <taxon>Bacteria</taxon>
        <taxon>Pseudomonadati</taxon>
        <taxon>Pseudomonadota</taxon>
        <taxon>Gammaproteobacteria</taxon>
        <taxon>Pseudomonadales</taxon>
        <taxon>Pseudomonadaceae</taxon>
        <taxon>Pseudomonas</taxon>
    </lineage>
</organism>
<dbReference type="Proteomes" id="UP000077752">
    <property type="component" value="Unassembled WGS sequence"/>
</dbReference>
<evidence type="ECO:0008006" key="3">
    <source>
        <dbReference type="Google" id="ProtNLM"/>
    </source>
</evidence>
<dbReference type="AlphaFoldDB" id="A0A177SLA7"/>
<gene>
    <name evidence="1" type="ORF">AYO28_21710</name>
</gene>
<evidence type="ECO:0000313" key="2">
    <source>
        <dbReference type="Proteomes" id="UP000077752"/>
    </source>
</evidence>
<evidence type="ECO:0000313" key="1">
    <source>
        <dbReference type="EMBL" id="OAI91300.1"/>
    </source>
</evidence>
<dbReference type="RefSeq" id="WP_064303453.1">
    <property type="nucleotide sequence ID" value="NZ_LUCV01000026.1"/>
</dbReference>
<protein>
    <recommendedName>
        <fullName evidence="3">Cysteinyl-tRNA synthetase</fullName>
    </recommendedName>
</protein>
<accession>A0A177SLA7</accession>
<dbReference type="EMBL" id="LUCV01000026">
    <property type="protein sequence ID" value="OAI91300.1"/>
    <property type="molecule type" value="Genomic_DNA"/>
</dbReference>
<reference evidence="1 2" key="1">
    <citation type="submission" date="2016-03" db="EMBL/GenBank/DDBJ databases">
        <title>Draft Genome Assembly of Pseudomonas putida strain CBF10-2.</title>
        <authorList>
            <person name="Iyer R.S."/>
            <person name="Damania A."/>
        </authorList>
    </citation>
    <scope>NUCLEOTIDE SEQUENCE [LARGE SCALE GENOMIC DNA]</scope>
    <source>
        <strain evidence="1 2">CBF10-2</strain>
    </source>
</reference>
<comment type="caution">
    <text evidence="1">The sequence shown here is derived from an EMBL/GenBank/DDBJ whole genome shotgun (WGS) entry which is preliminary data.</text>
</comment>
<proteinExistence type="predicted"/>